<organism evidence="1">
    <name type="scientific">uncultured Gemmatimonadota bacterium</name>
    <dbReference type="NCBI Taxonomy" id="203437"/>
    <lineage>
        <taxon>Bacteria</taxon>
        <taxon>Pseudomonadati</taxon>
        <taxon>Gemmatimonadota</taxon>
        <taxon>environmental samples</taxon>
    </lineage>
</organism>
<sequence>MAKSDDGHVLAAALRLVNAARRCEAQYAGATAPMRTDQVSRLLAAAGCHVEVFPFLSSTVAMTLPRCAGVYPVLVNRRAERTDRFFALRHELAHVMAGDTDGAVYLADEGYMAPPERTADLFALADLVPGWWIAETRRGRTPWAVVRAEIALAVAEYAEGWPAERLTDRAALRLRLFREQKI</sequence>
<dbReference type="AlphaFoldDB" id="A0A6J4K5X1"/>
<protein>
    <submittedName>
        <fullName evidence="1">Diguanylate cyclase/phosphodiesterase (GGDEF &amp; EAL domains) with PAS/PAC sensor(S)</fullName>
    </submittedName>
</protein>
<accession>A0A6J4K5X1</accession>
<reference evidence="1" key="1">
    <citation type="submission" date="2020-02" db="EMBL/GenBank/DDBJ databases">
        <authorList>
            <person name="Meier V. D."/>
        </authorList>
    </citation>
    <scope>NUCLEOTIDE SEQUENCE</scope>
    <source>
        <strain evidence="1">AVDCRST_MAG68</strain>
    </source>
</reference>
<proteinExistence type="predicted"/>
<gene>
    <name evidence="1" type="ORF">AVDCRST_MAG68-61</name>
</gene>
<dbReference type="EMBL" id="CADCTW010000008">
    <property type="protein sequence ID" value="CAA9297192.1"/>
    <property type="molecule type" value="Genomic_DNA"/>
</dbReference>
<name>A0A6J4K5X1_9BACT</name>
<evidence type="ECO:0000313" key="1">
    <source>
        <dbReference type="EMBL" id="CAA9297192.1"/>
    </source>
</evidence>